<dbReference type="CDD" id="cd00093">
    <property type="entry name" value="HTH_XRE"/>
    <property type="match status" value="1"/>
</dbReference>
<protein>
    <recommendedName>
        <fullName evidence="3">Helix-turn-helix domain-containing protein</fullName>
    </recommendedName>
</protein>
<dbReference type="EMBL" id="WJXO01000001">
    <property type="protein sequence ID" value="MRN37420.1"/>
    <property type="molecule type" value="Genomic_DNA"/>
</dbReference>
<comment type="caution">
    <text evidence="1">The sequence shown here is derived from an EMBL/GenBank/DDBJ whole genome shotgun (WGS) entry which is preliminary data.</text>
</comment>
<evidence type="ECO:0000313" key="1">
    <source>
        <dbReference type="EMBL" id="MRN37420.1"/>
    </source>
</evidence>
<evidence type="ECO:0008006" key="3">
    <source>
        <dbReference type="Google" id="ProtNLM"/>
    </source>
</evidence>
<dbReference type="Proteomes" id="UP000486297">
    <property type="component" value="Unassembled WGS sequence"/>
</dbReference>
<sequence>MSERTLQEWLKQRRGRVTTMAKDLDINYTWISQIASGRKKAPLETAIKISEYTNNEVTVEAIAKAYKPKNRAICNVHRRPAPLP</sequence>
<organism evidence="1 2">
    <name type="scientific">Neisseria brasiliensis</name>
    <dbReference type="NCBI Taxonomy" id="2666100"/>
    <lineage>
        <taxon>Bacteria</taxon>
        <taxon>Pseudomonadati</taxon>
        <taxon>Pseudomonadota</taxon>
        <taxon>Betaproteobacteria</taxon>
        <taxon>Neisseriales</taxon>
        <taxon>Neisseriaceae</taxon>
        <taxon>Neisseria</taxon>
    </lineage>
</organism>
<dbReference type="InterPro" id="IPR001387">
    <property type="entry name" value="Cro/C1-type_HTH"/>
</dbReference>
<proteinExistence type="predicted"/>
<dbReference type="GO" id="GO:0003677">
    <property type="term" value="F:DNA binding"/>
    <property type="evidence" value="ECO:0007669"/>
    <property type="project" value="InterPro"/>
</dbReference>
<dbReference type="AlphaFoldDB" id="A0A7X2GWY8"/>
<dbReference type="SUPFAM" id="SSF47413">
    <property type="entry name" value="lambda repressor-like DNA-binding domains"/>
    <property type="match status" value="1"/>
</dbReference>
<accession>A0A7X2GWY8</accession>
<dbReference type="RefSeq" id="WP_154143202.1">
    <property type="nucleotide sequence ID" value="NZ_WJXO01000001.1"/>
</dbReference>
<name>A0A7X2GWY8_9NEIS</name>
<dbReference type="Gene3D" id="1.10.260.40">
    <property type="entry name" value="lambda repressor-like DNA-binding domains"/>
    <property type="match status" value="1"/>
</dbReference>
<dbReference type="InterPro" id="IPR010982">
    <property type="entry name" value="Lambda_DNA-bd_dom_sf"/>
</dbReference>
<reference evidence="1" key="1">
    <citation type="journal article" name="Emerg. Infect. Dis.">
        <title>Two cases of a newly characterized neisseria species.</title>
        <authorList>
            <person name="Mustapha M."/>
            <person name="Lemos A.P.S."/>
            <person name="Harrison L.H."/>
            <person name="Vantyne D."/>
            <person name="Sacchi C.T."/>
        </authorList>
    </citation>
    <scope>NUCLEOTIDE SEQUENCE</scope>
    <source>
        <strain evidence="1">N.95.16</strain>
    </source>
</reference>
<gene>
    <name evidence="1" type="ORF">GJU80_02650</name>
</gene>
<keyword evidence="2" id="KW-1185">Reference proteome</keyword>
<evidence type="ECO:0000313" key="2">
    <source>
        <dbReference type="Proteomes" id="UP000486297"/>
    </source>
</evidence>